<evidence type="ECO:0000313" key="5">
    <source>
        <dbReference type="Proteomes" id="UP000249610"/>
    </source>
</evidence>
<comment type="caution">
    <text evidence="4">The sequence shown here is derived from an EMBL/GenBank/DDBJ whole genome shotgun (WGS) entry which is preliminary data.</text>
</comment>
<reference evidence="4 5" key="1">
    <citation type="submission" date="2018-06" db="EMBL/GenBank/DDBJ databases">
        <title>Genomic Encyclopedia of Archaeal and Bacterial Type Strains, Phase II (KMG-II): from individual species to whole genera.</title>
        <authorList>
            <person name="Goeker M."/>
        </authorList>
    </citation>
    <scope>NUCLEOTIDE SEQUENCE [LARGE SCALE GENOMIC DNA]</scope>
    <source>
        <strain evidence="4 5">DSM 23446</strain>
    </source>
</reference>
<evidence type="ECO:0000259" key="3">
    <source>
        <dbReference type="Pfam" id="PF05569"/>
    </source>
</evidence>
<organism evidence="4 5">
    <name type="scientific">Algoriphagus yeomjeoni</name>
    <dbReference type="NCBI Taxonomy" id="291403"/>
    <lineage>
        <taxon>Bacteria</taxon>
        <taxon>Pseudomonadati</taxon>
        <taxon>Bacteroidota</taxon>
        <taxon>Cytophagia</taxon>
        <taxon>Cytophagales</taxon>
        <taxon>Cyclobacteriaceae</taxon>
        <taxon>Algoriphagus</taxon>
    </lineage>
</organism>
<proteinExistence type="predicted"/>
<keyword evidence="2" id="KW-1133">Transmembrane helix</keyword>
<feature type="transmembrane region" description="Helical" evidence="2">
    <location>
        <begin position="117"/>
        <end position="136"/>
    </location>
</feature>
<dbReference type="Gene3D" id="3.30.2010.10">
    <property type="entry name" value="Metalloproteases ('zincins'), catalytic domain"/>
    <property type="match status" value="1"/>
</dbReference>
<gene>
    <name evidence="4" type="ORF">LV83_03102</name>
</gene>
<keyword evidence="2" id="KW-0472">Membrane</keyword>
<feature type="transmembrane region" description="Helical" evidence="2">
    <location>
        <begin position="12"/>
        <end position="38"/>
    </location>
</feature>
<protein>
    <submittedName>
        <fullName evidence="4">BlaR1 peptidase M56</fullName>
    </submittedName>
</protein>
<dbReference type="PANTHER" id="PTHR34978">
    <property type="entry name" value="POSSIBLE SENSOR-TRANSDUCER PROTEIN BLAR"/>
    <property type="match status" value="1"/>
</dbReference>
<dbReference type="Proteomes" id="UP000249610">
    <property type="component" value="Unassembled WGS sequence"/>
</dbReference>
<keyword evidence="1" id="KW-0175">Coiled coil</keyword>
<evidence type="ECO:0000256" key="2">
    <source>
        <dbReference type="SAM" id="Phobius"/>
    </source>
</evidence>
<keyword evidence="2" id="KW-0812">Transmembrane</keyword>
<keyword evidence="5" id="KW-1185">Reference proteome</keyword>
<dbReference type="RefSeq" id="WP_111612434.1">
    <property type="nucleotide sequence ID" value="NZ_QLLK01000009.1"/>
</dbReference>
<feature type="domain" description="Peptidase M56" evidence="3">
    <location>
        <begin position="45"/>
        <end position="267"/>
    </location>
</feature>
<accession>A0A327PB07</accession>
<evidence type="ECO:0000256" key="1">
    <source>
        <dbReference type="SAM" id="Coils"/>
    </source>
</evidence>
<dbReference type="AlphaFoldDB" id="A0A327PB07"/>
<dbReference type="InterPro" id="IPR008756">
    <property type="entry name" value="Peptidase_M56"/>
</dbReference>
<dbReference type="PANTHER" id="PTHR34978:SF3">
    <property type="entry name" value="SLR0241 PROTEIN"/>
    <property type="match status" value="1"/>
</dbReference>
<dbReference type="CDD" id="cd07341">
    <property type="entry name" value="M56_BlaR1_MecR1_like"/>
    <property type="match status" value="1"/>
</dbReference>
<dbReference type="InterPro" id="IPR052173">
    <property type="entry name" value="Beta-lactam_resp_regulator"/>
</dbReference>
<feature type="coiled-coil region" evidence="1">
    <location>
        <begin position="635"/>
        <end position="688"/>
    </location>
</feature>
<dbReference type="Pfam" id="PF05569">
    <property type="entry name" value="Peptidase_M56"/>
    <property type="match status" value="1"/>
</dbReference>
<sequence>MDLLNDWVSESIVYAIGWTLVHSLWQLVILGAGLWFMLKVFSKKSADFKYNLGLAALCLSVVAAVGTFIYEVASFTPTPLFERINRSFIPMQTIEASSSIGMEEFIYLAVGWIELQLPLLVNFWFLGALLFLFRLFNSLSEVRTLRKSSSDPEDFQLEKMLYRLVSKMNISKNVELRLTSYGVSPITFGYLKPVILIPAGLILQLTPVQLEAIIAHELAHVKRNDYLVNLFQSALEVLFFYHPCYWWMSQTVKELRENAADDLAVQVGVVPKELAHSLAEVLNFAKQNPPELALAAGKRRNPTLQRIRRILGHPAQTYPQNPIISIPMLLTLLLSAGLMATAQQDVSVSAEKVNPVTVDVNTELQAIAQVENNINLNANVNSNINNNLEVSADTIVDNEVKKVVITDGKPTYVNSKNQVVDYQYAKPEHVLIKGDTIITKGDTIVIKKGKNGSYVYKQNGKTMVLEDMPALDLAPMPPFPAETMAPMMDFAMAPMPPMDFEMAPMPDFEMGSMPEMIFEMGDHPMIFEFDGKNGPGFFFNADTIKNMTPEQKEKWAKEIDKRSIEWARAAELKAAEWEVHQEEFEAKMEAWQKAMKPKMEEFEKKMEAWQKANEPKMKEFEAKMEAWQKANEPKMKEYEAKMKEWEAKMQPKMEEYQRKMEVWQKENAAKIEAYQKKLEEALKKKEDNK</sequence>
<evidence type="ECO:0000313" key="4">
    <source>
        <dbReference type="EMBL" id="RAI86996.1"/>
    </source>
</evidence>
<dbReference type="EMBL" id="QLLK01000009">
    <property type="protein sequence ID" value="RAI86996.1"/>
    <property type="molecule type" value="Genomic_DNA"/>
</dbReference>
<feature type="transmembrane region" description="Helical" evidence="2">
    <location>
        <begin position="50"/>
        <end position="70"/>
    </location>
</feature>
<dbReference type="OrthoDB" id="15218at2"/>
<name>A0A327PB07_9BACT</name>